<sequence>MGDDLLFTVPQVAAILKVNNNKVYALFRAGMLTPLKLGRYKVSRSELIAFVESYKGKDLSDLSNVKSISW</sequence>
<dbReference type="AlphaFoldDB" id="A0A845R1F5"/>
<reference evidence="2 3" key="1">
    <citation type="submission" date="2018-08" db="EMBL/GenBank/DDBJ databases">
        <title>Murine metabolic-syndrome-specific gut microbial biobank.</title>
        <authorList>
            <person name="Liu C."/>
        </authorList>
    </citation>
    <scope>NUCLEOTIDE SEQUENCE [LARGE SCALE GENOMIC DNA]</scope>
    <source>
        <strain evidence="2 3">583</strain>
    </source>
</reference>
<feature type="domain" description="Helix-turn-helix" evidence="1">
    <location>
        <begin position="6"/>
        <end position="53"/>
    </location>
</feature>
<evidence type="ECO:0000259" key="1">
    <source>
        <dbReference type="Pfam" id="PF12728"/>
    </source>
</evidence>
<keyword evidence="3" id="KW-1185">Reference proteome</keyword>
<dbReference type="Proteomes" id="UP000467132">
    <property type="component" value="Unassembled WGS sequence"/>
</dbReference>
<dbReference type="RefSeq" id="WP_160198559.1">
    <property type="nucleotide sequence ID" value="NZ_QXXA01000019.1"/>
</dbReference>
<dbReference type="Pfam" id="PF12728">
    <property type="entry name" value="HTH_17"/>
    <property type="match status" value="1"/>
</dbReference>
<dbReference type="OrthoDB" id="2083128at2"/>
<organism evidence="2 3">
    <name type="scientific">Senegalia massiliensis</name>
    <dbReference type="NCBI Taxonomy" id="1720316"/>
    <lineage>
        <taxon>Bacteria</taxon>
        <taxon>Bacillati</taxon>
        <taxon>Bacillota</taxon>
        <taxon>Clostridia</taxon>
        <taxon>Eubacteriales</taxon>
        <taxon>Clostridiaceae</taxon>
        <taxon>Senegalia</taxon>
    </lineage>
</organism>
<comment type="caution">
    <text evidence="2">The sequence shown here is derived from an EMBL/GenBank/DDBJ whole genome shotgun (WGS) entry which is preliminary data.</text>
</comment>
<evidence type="ECO:0000313" key="2">
    <source>
        <dbReference type="EMBL" id="NBI08094.1"/>
    </source>
</evidence>
<dbReference type="EMBL" id="QXXA01000019">
    <property type="protein sequence ID" value="NBI08094.1"/>
    <property type="molecule type" value="Genomic_DNA"/>
</dbReference>
<proteinExistence type="predicted"/>
<dbReference type="GO" id="GO:0003677">
    <property type="term" value="F:DNA binding"/>
    <property type="evidence" value="ECO:0007669"/>
    <property type="project" value="UniProtKB-KW"/>
</dbReference>
<name>A0A845R1F5_9CLOT</name>
<gene>
    <name evidence="2" type="ORF">D3Z33_14640</name>
</gene>
<evidence type="ECO:0000313" key="3">
    <source>
        <dbReference type="Proteomes" id="UP000467132"/>
    </source>
</evidence>
<protein>
    <submittedName>
        <fullName evidence="2">DNA-binding protein</fullName>
    </submittedName>
</protein>
<keyword evidence="2" id="KW-0238">DNA-binding</keyword>
<dbReference type="InterPro" id="IPR041657">
    <property type="entry name" value="HTH_17"/>
</dbReference>
<accession>A0A845R1F5</accession>